<organism evidence="2 3">
    <name type="scientific">Cyanomargarita calcarea GSE-NOS-MK-12-04C</name>
    <dbReference type="NCBI Taxonomy" id="2839659"/>
    <lineage>
        <taxon>Bacteria</taxon>
        <taxon>Bacillati</taxon>
        <taxon>Cyanobacteriota</taxon>
        <taxon>Cyanophyceae</taxon>
        <taxon>Nostocales</taxon>
        <taxon>Cyanomargaritaceae</taxon>
        <taxon>Cyanomargarita</taxon>
    </lineage>
</organism>
<name>A0A951QHR6_9CYAN</name>
<comment type="caution">
    <text evidence="2">The sequence shown here is derived from an EMBL/GenBank/DDBJ whole genome shotgun (WGS) entry which is preliminary data.</text>
</comment>
<evidence type="ECO:0000313" key="3">
    <source>
        <dbReference type="Proteomes" id="UP000729701"/>
    </source>
</evidence>
<reference evidence="2" key="1">
    <citation type="submission" date="2021-05" db="EMBL/GenBank/DDBJ databases">
        <authorList>
            <person name="Pietrasiak N."/>
            <person name="Ward R."/>
            <person name="Stajich J.E."/>
            <person name="Kurbessoian T."/>
        </authorList>
    </citation>
    <scope>NUCLEOTIDE SEQUENCE</scope>
    <source>
        <strain evidence="2">GSE-NOS-MK-12-04C</strain>
    </source>
</reference>
<gene>
    <name evidence="2" type="ORF">KME60_04360</name>
</gene>
<reference evidence="2" key="2">
    <citation type="journal article" date="2022" name="Microbiol. Resour. Announc.">
        <title>Metagenome Sequencing to Explore Phylogenomics of Terrestrial Cyanobacteria.</title>
        <authorList>
            <person name="Ward R.D."/>
            <person name="Stajich J.E."/>
            <person name="Johansen J.R."/>
            <person name="Huntemann M."/>
            <person name="Clum A."/>
            <person name="Foster B."/>
            <person name="Foster B."/>
            <person name="Roux S."/>
            <person name="Palaniappan K."/>
            <person name="Varghese N."/>
            <person name="Mukherjee S."/>
            <person name="Reddy T.B.K."/>
            <person name="Daum C."/>
            <person name="Copeland A."/>
            <person name="Chen I.A."/>
            <person name="Ivanova N.N."/>
            <person name="Kyrpides N.C."/>
            <person name="Shapiro N."/>
            <person name="Eloe-Fadrosh E.A."/>
            <person name="Pietrasiak N."/>
        </authorList>
    </citation>
    <scope>NUCLEOTIDE SEQUENCE</scope>
    <source>
        <strain evidence="2">GSE-NOS-MK-12-04C</strain>
    </source>
</reference>
<evidence type="ECO:0000256" key="1">
    <source>
        <dbReference type="SAM" id="MobiDB-lite"/>
    </source>
</evidence>
<protein>
    <submittedName>
        <fullName evidence="2">Uncharacterized protein</fullName>
    </submittedName>
</protein>
<sequence>MIFILASGYLFTIYLLLALAKRNEKKASPDSPLSVVKRRKQEELGV</sequence>
<feature type="region of interest" description="Disordered" evidence="1">
    <location>
        <begin position="23"/>
        <end position="46"/>
    </location>
</feature>
<dbReference type="EMBL" id="JAHHGZ010000004">
    <property type="protein sequence ID" value="MBW4666679.1"/>
    <property type="molecule type" value="Genomic_DNA"/>
</dbReference>
<dbReference type="Proteomes" id="UP000729701">
    <property type="component" value="Unassembled WGS sequence"/>
</dbReference>
<proteinExistence type="predicted"/>
<dbReference type="AlphaFoldDB" id="A0A951QHR6"/>
<evidence type="ECO:0000313" key="2">
    <source>
        <dbReference type="EMBL" id="MBW4666679.1"/>
    </source>
</evidence>
<accession>A0A951QHR6</accession>